<proteinExistence type="predicted"/>
<reference evidence="1 2" key="1">
    <citation type="submission" date="2016-10" db="EMBL/GenBank/DDBJ databases">
        <authorList>
            <person name="de Groot N.N."/>
        </authorList>
    </citation>
    <scope>NUCLEOTIDE SEQUENCE [LARGE SCALE GENOMIC DNA]</scope>
    <source>
        <strain evidence="1 2">47C3B</strain>
    </source>
</reference>
<keyword evidence="2" id="KW-1185">Reference proteome</keyword>
<organism evidence="1 2">
    <name type="scientific">Mucilaginibacter pineti</name>
    <dbReference type="NCBI Taxonomy" id="1391627"/>
    <lineage>
        <taxon>Bacteria</taxon>
        <taxon>Pseudomonadati</taxon>
        <taxon>Bacteroidota</taxon>
        <taxon>Sphingobacteriia</taxon>
        <taxon>Sphingobacteriales</taxon>
        <taxon>Sphingobacteriaceae</taxon>
        <taxon>Mucilaginibacter</taxon>
    </lineage>
</organism>
<evidence type="ECO:0000313" key="2">
    <source>
        <dbReference type="Proteomes" id="UP000199072"/>
    </source>
</evidence>
<dbReference type="AlphaFoldDB" id="A0A1G7NFZ4"/>
<dbReference type="Proteomes" id="UP000199072">
    <property type="component" value="Unassembled WGS sequence"/>
</dbReference>
<accession>A0A1G7NFZ4</accession>
<evidence type="ECO:0008006" key="3">
    <source>
        <dbReference type="Google" id="ProtNLM"/>
    </source>
</evidence>
<name>A0A1G7NFZ4_9SPHI</name>
<sequence>MKKLKLTALSLGAKETLTREQLKNVFGGTGADDPIEKPICSGTYPNCGTEACTIKATGAKGKCGTSAASQKCVCAAVGNP</sequence>
<gene>
    <name evidence="1" type="ORF">SAMN05216464_12629</name>
</gene>
<dbReference type="RefSeq" id="WP_091157410.1">
    <property type="nucleotide sequence ID" value="NZ_FNAI01000026.1"/>
</dbReference>
<evidence type="ECO:0000313" key="1">
    <source>
        <dbReference type="EMBL" id="SDF72239.1"/>
    </source>
</evidence>
<dbReference type="STRING" id="1391627.SAMN05216464_12629"/>
<dbReference type="OrthoDB" id="800074at2"/>
<protein>
    <recommendedName>
        <fullName evidence="3">Natural product</fullName>
    </recommendedName>
</protein>
<dbReference type="EMBL" id="FNAI01000026">
    <property type="protein sequence ID" value="SDF72239.1"/>
    <property type="molecule type" value="Genomic_DNA"/>
</dbReference>